<gene>
    <name evidence="4" type="ORF">WKV53_04135</name>
</gene>
<dbReference type="Gene3D" id="2.60.40.1220">
    <property type="match status" value="1"/>
</dbReference>
<dbReference type="Gene3D" id="2.120.10.30">
    <property type="entry name" value="TolB, C-terminal domain"/>
    <property type="match status" value="1"/>
</dbReference>
<dbReference type="EMBL" id="JBBUKT010000001">
    <property type="protein sequence ID" value="MEK7949666.1"/>
    <property type="molecule type" value="Genomic_DNA"/>
</dbReference>
<dbReference type="PANTHER" id="PTHR33546">
    <property type="entry name" value="LARGE, MULTIFUNCTIONAL SECRETED PROTEIN-RELATED"/>
    <property type="match status" value="1"/>
</dbReference>
<protein>
    <recommendedName>
        <fullName evidence="3">DUF7133 domain-containing protein</fullName>
    </recommendedName>
</protein>
<feature type="chain" id="PRO_5047417469" description="DUF7133 domain-containing protein" evidence="2">
    <location>
        <begin position="23"/>
        <end position="491"/>
    </location>
</feature>
<comment type="caution">
    <text evidence="4">The sequence shown here is derived from an EMBL/GenBank/DDBJ whole genome shotgun (WGS) entry which is preliminary data.</text>
</comment>
<dbReference type="Pfam" id="PF23500">
    <property type="entry name" value="DUF7133"/>
    <property type="match status" value="1"/>
</dbReference>
<accession>A0ABU9AR64</accession>
<keyword evidence="1 2" id="KW-0732">Signal</keyword>
<evidence type="ECO:0000259" key="3">
    <source>
        <dbReference type="Pfam" id="PF23500"/>
    </source>
</evidence>
<dbReference type="InterPro" id="IPR011042">
    <property type="entry name" value="6-blade_b-propeller_TolB-like"/>
</dbReference>
<evidence type="ECO:0000313" key="5">
    <source>
        <dbReference type="Proteomes" id="UP001371305"/>
    </source>
</evidence>
<evidence type="ECO:0000256" key="2">
    <source>
        <dbReference type="SAM" id="SignalP"/>
    </source>
</evidence>
<dbReference type="InterPro" id="IPR011041">
    <property type="entry name" value="Quinoprot_gluc/sorb_DH_b-prop"/>
</dbReference>
<dbReference type="Proteomes" id="UP001371305">
    <property type="component" value="Unassembled WGS sequence"/>
</dbReference>
<proteinExistence type="predicted"/>
<evidence type="ECO:0000313" key="4">
    <source>
        <dbReference type="EMBL" id="MEK7949666.1"/>
    </source>
</evidence>
<organism evidence="4 5">
    <name type="scientific">Luteolibacter soli</name>
    <dbReference type="NCBI Taxonomy" id="3135280"/>
    <lineage>
        <taxon>Bacteria</taxon>
        <taxon>Pseudomonadati</taxon>
        <taxon>Verrucomicrobiota</taxon>
        <taxon>Verrucomicrobiia</taxon>
        <taxon>Verrucomicrobiales</taxon>
        <taxon>Verrucomicrobiaceae</taxon>
        <taxon>Luteolibacter</taxon>
    </lineage>
</organism>
<evidence type="ECO:0000256" key="1">
    <source>
        <dbReference type="ARBA" id="ARBA00022729"/>
    </source>
</evidence>
<reference evidence="4 5" key="1">
    <citation type="submission" date="2024-04" db="EMBL/GenBank/DDBJ databases">
        <title>Luteolibacter sp. isolated from soil.</title>
        <authorList>
            <person name="An J."/>
        </authorList>
    </citation>
    <scope>NUCLEOTIDE SEQUENCE [LARGE SCALE GENOMIC DNA]</scope>
    <source>
        <strain evidence="4 5">Y139</strain>
    </source>
</reference>
<sequence>MKTLSASTMSLSRSFAFSVCLAAASSAQQQSDFYRREEIPTPKGEVLELGSIALMPDQKIAVTSRRGDLWICTGAYEDDLSKVTWKKFAEGLHEPLGMFWKDGWLYLTQRPEVTRIKDSDNDGVADTFETICSDWSIKGDYHEYAFGSEADKEGNIWVALCLTGSFTADVPFRGWCVRITPDGKMIPTCSGIRSPGGIGFNADGDAFYTDNQGPWNGSSSLKWLKPGSFQGNPQGNKFYDLAPNMGKRPVEPNDLSRIIKERARIKEFVPPAVVLPHAKVGHSPSGFAADTTGGKFGPWEKQIYVGEQTESEVQRISLEKVNGLYQGAVFHFLKGFEAGIVPLRQASDGSVFIGGTNRGWASSGHKPFTFERVRWTGKTPFEMHDISALKDGFEVTFTEPVDPETAGKTESYKMEAWTYIYRAEYGSPEVDQATPKITAATVSPDKKKVRLKVDGMVQGHVHHLQASGVKSASGGKLWHDEGWYTLNEIPK</sequence>
<dbReference type="PANTHER" id="PTHR33546:SF1">
    <property type="entry name" value="LARGE, MULTIFUNCTIONAL SECRETED PROTEIN"/>
    <property type="match status" value="1"/>
</dbReference>
<dbReference type="InterPro" id="IPR055557">
    <property type="entry name" value="DUF7133"/>
</dbReference>
<dbReference type="RefSeq" id="WP_341403084.1">
    <property type="nucleotide sequence ID" value="NZ_JBBUKT010000001.1"/>
</dbReference>
<keyword evidence="5" id="KW-1185">Reference proteome</keyword>
<name>A0ABU9AR64_9BACT</name>
<dbReference type="InterPro" id="IPR014755">
    <property type="entry name" value="Cu-Rt/internalin_Ig-like"/>
</dbReference>
<feature type="signal peptide" evidence="2">
    <location>
        <begin position="1"/>
        <end position="22"/>
    </location>
</feature>
<feature type="domain" description="DUF7133" evidence="3">
    <location>
        <begin position="86"/>
        <end position="216"/>
    </location>
</feature>
<dbReference type="SUPFAM" id="SSF50952">
    <property type="entry name" value="Soluble quinoprotein glucose dehydrogenase"/>
    <property type="match status" value="1"/>
</dbReference>